<feature type="modified residue" description="N6-acetyllysine" evidence="12">
    <location>
        <position position="78"/>
    </location>
</feature>
<dbReference type="GO" id="GO:0005737">
    <property type="term" value="C:cytoplasm"/>
    <property type="evidence" value="ECO:0007669"/>
    <property type="project" value="UniProtKB-SubCell"/>
</dbReference>
<evidence type="ECO:0000256" key="8">
    <source>
        <dbReference type="ARBA" id="ARBA00023159"/>
    </source>
</evidence>
<dbReference type="RefSeq" id="XP_030649422.1">
    <property type="nucleotide sequence ID" value="XM_030793562.1"/>
</dbReference>
<feature type="modified residue" description="N6-acetyllysine" evidence="12">
    <location>
        <position position="75"/>
    </location>
</feature>
<keyword evidence="5" id="KW-0832">Ubl conjugation</keyword>
<sequence>MPVSRMRMRPWLENRIDSNAISGLTWVDKEQKMFSIPWKHAARHGWEMSKDASLFMEWAIHTGKYKPGVTKPDPKTWKANFRCAMNSLPDIVEVKDKSVNKGCGAVRVYQMLPNSPHPAKKDKRCKTKDSKKRLKAAAVKMEDMDVEEMPSQDSSLRVVSSPQENTVDSTEKIETFEVSNWFPGGEVPEVDSTNDLYPSFQVSPLHESDFGEAAIIELSKQLEREPSQWHPSSINGRGFLRNETGTSTDCYQSPASQWSDYSGDELEFTAEYSSLVSCLETEPAVYTDLWSSFANTNLQQIPCPL</sequence>
<dbReference type="PIRSF" id="PIRSF038196">
    <property type="entry name" value="IFN_RF1/2"/>
    <property type="match status" value="1"/>
</dbReference>
<name>A0A6J2WZ28_CHACN</name>
<keyword evidence="6 11" id="KW-0805">Transcription regulation</keyword>
<evidence type="ECO:0000256" key="5">
    <source>
        <dbReference type="ARBA" id="ARBA00022843"/>
    </source>
</evidence>
<evidence type="ECO:0000256" key="9">
    <source>
        <dbReference type="ARBA" id="ARBA00023163"/>
    </source>
</evidence>
<gene>
    <name evidence="16" type="primary">irf1b</name>
</gene>
<dbReference type="PROSITE" id="PS51507">
    <property type="entry name" value="IRF_2"/>
    <property type="match status" value="1"/>
</dbReference>
<dbReference type="PANTHER" id="PTHR11949:SF3">
    <property type="entry name" value="INTERFERON REGULATORY FACTOR 1"/>
    <property type="match status" value="1"/>
</dbReference>
<dbReference type="InterPro" id="IPR017431">
    <property type="entry name" value="IRF1/IRF2"/>
</dbReference>
<feature type="region of interest" description="Disordered" evidence="13">
    <location>
        <begin position="145"/>
        <end position="170"/>
    </location>
</feature>
<dbReference type="PRINTS" id="PR00267">
    <property type="entry name" value="INTFRNREGFCT"/>
</dbReference>
<dbReference type="GO" id="GO:0005634">
    <property type="term" value="C:nucleus"/>
    <property type="evidence" value="ECO:0007669"/>
    <property type="project" value="UniProtKB-SubCell"/>
</dbReference>
<keyword evidence="10 11" id="KW-0539">Nucleus</keyword>
<comment type="subcellular location">
    <subcellularLocation>
        <location evidence="2">Cytoplasm</location>
    </subcellularLocation>
    <subcellularLocation>
        <location evidence="1 11">Nucleus</location>
    </subcellularLocation>
</comment>
<evidence type="ECO:0000256" key="10">
    <source>
        <dbReference type="ARBA" id="ARBA00023242"/>
    </source>
</evidence>
<dbReference type="CDD" id="cd00103">
    <property type="entry name" value="IRF"/>
    <property type="match status" value="1"/>
</dbReference>
<dbReference type="GeneID" id="115829451"/>
<dbReference type="Proteomes" id="UP000504632">
    <property type="component" value="Chromosome 16"/>
</dbReference>
<dbReference type="InterPro" id="IPR036388">
    <property type="entry name" value="WH-like_DNA-bd_sf"/>
</dbReference>
<evidence type="ECO:0000313" key="15">
    <source>
        <dbReference type="Proteomes" id="UP000504632"/>
    </source>
</evidence>
<dbReference type="InterPro" id="IPR036390">
    <property type="entry name" value="WH_DNA-bd_sf"/>
</dbReference>
<dbReference type="SMART" id="SM00348">
    <property type="entry name" value="IRF"/>
    <property type="match status" value="1"/>
</dbReference>
<keyword evidence="9 11" id="KW-0804">Transcription</keyword>
<keyword evidence="3" id="KW-0963">Cytoplasm</keyword>
<evidence type="ECO:0000256" key="13">
    <source>
        <dbReference type="SAM" id="MobiDB-lite"/>
    </source>
</evidence>
<keyword evidence="7 11" id="KW-0238">DNA-binding</keyword>
<proteinExistence type="inferred from homology"/>
<dbReference type="GO" id="GO:0000978">
    <property type="term" value="F:RNA polymerase II cis-regulatory region sequence-specific DNA binding"/>
    <property type="evidence" value="ECO:0007669"/>
    <property type="project" value="TreeGrafter"/>
</dbReference>
<dbReference type="Pfam" id="PF00605">
    <property type="entry name" value="IRF"/>
    <property type="match status" value="1"/>
</dbReference>
<accession>A0A6J2WZ28</accession>
<evidence type="ECO:0000259" key="14">
    <source>
        <dbReference type="PROSITE" id="PS51507"/>
    </source>
</evidence>
<dbReference type="InterPro" id="IPR001346">
    <property type="entry name" value="Interferon_reg_fact_DNA-bd_dom"/>
</dbReference>
<evidence type="ECO:0000256" key="3">
    <source>
        <dbReference type="ARBA" id="ARBA00022490"/>
    </source>
</evidence>
<organism evidence="15 16">
    <name type="scientific">Chanos chanos</name>
    <name type="common">Milkfish</name>
    <name type="synonym">Mugil chanos</name>
    <dbReference type="NCBI Taxonomy" id="29144"/>
    <lineage>
        <taxon>Eukaryota</taxon>
        <taxon>Metazoa</taxon>
        <taxon>Chordata</taxon>
        <taxon>Craniata</taxon>
        <taxon>Vertebrata</taxon>
        <taxon>Euteleostomi</taxon>
        <taxon>Actinopterygii</taxon>
        <taxon>Neopterygii</taxon>
        <taxon>Teleostei</taxon>
        <taxon>Ostariophysi</taxon>
        <taxon>Gonorynchiformes</taxon>
        <taxon>Chanidae</taxon>
        <taxon>Chanos</taxon>
    </lineage>
</organism>
<evidence type="ECO:0000256" key="11">
    <source>
        <dbReference type="PIRNR" id="PIRNR038196"/>
    </source>
</evidence>
<dbReference type="Gene3D" id="1.10.10.10">
    <property type="entry name" value="Winged helix-like DNA-binding domain superfamily/Winged helix DNA-binding domain"/>
    <property type="match status" value="1"/>
</dbReference>
<dbReference type="GO" id="GO:0000981">
    <property type="term" value="F:DNA-binding transcription factor activity, RNA polymerase II-specific"/>
    <property type="evidence" value="ECO:0007669"/>
    <property type="project" value="TreeGrafter"/>
</dbReference>
<evidence type="ECO:0000256" key="2">
    <source>
        <dbReference type="ARBA" id="ARBA00004496"/>
    </source>
</evidence>
<feature type="compositionally biased region" description="Polar residues" evidence="13">
    <location>
        <begin position="151"/>
        <end position="168"/>
    </location>
</feature>
<protein>
    <recommendedName>
        <fullName evidence="11">Interferon regulatory factor</fullName>
    </recommendedName>
</protein>
<keyword evidence="15" id="KW-1185">Reference proteome</keyword>
<evidence type="ECO:0000256" key="1">
    <source>
        <dbReference type="ARBA" id="ARBA00004123"/>
    </source>
</evidence>
<evidence type="ECO:0000256" key="7">
    <source>
        <dbReference type="ARBA" id="ARBA00023125"/>
    </source>
</evidence>
<dbReference type="CTD" id="792160"/>
<evidence type="ECO:0000256" key="6">
    <source>
        <dbReference type="ARBA" id="ARBA00023015"/>
    </source>
</evidence>
<feature type="domain" description="IRF tryptophan pentad repeat" evidence="14">
    <location>
        <begin position="5"/>
        <end position="113"/>
    </location>
</feature>
<dbReference type="AlphaFoldDB" id="A0A6J2WZ28"/>
<dbReference type="FunFam" id="1.10.10.10:FF:000065">
    <property type="entry name" value="Interferon regulatory factor"/>
    <property type="match status" value="1"/>
</dbReference>
<keyword evidence="8 11" id="KW-0010">Activator</keyword>
<dbReference type="SUPFAM" id="SSF46785">
    <property type="entry name" value="Winged helix' DNA-binding domain"/>
    <property type="match status" value="1"/>
</dbReference>
<evidence type="ECO:0000256" key="12">
    <source>
        <dbReference type="PIRSR" id="PIRSR038196-1"/>
    </source>
</evidence>
<dbReference type="InParanoid" id="A0A6J2WZ28"/>
<evidence type="ECO:0000313" key="16">
    <source>
        <dbReference type="RefSeq" id="XP_030649422.1"/>
    </source>
</evidence>
<keyword evidence="4" id="KW-1017">Isopeptide bond</keyword>
<dbReference type="OrthoDB" id="6538197at2759"/>
<evidence type="ECO:0000256" key="4">
    <source>
        <dbReference type="ARBA" id="ARBA00022499"/>
    </source>
</evidence>
<reference evidence="16" key="1">
    <citation type="submission" date="2025-08" db="UniProtKB">
        <authorList>
            <consortium name="RefSeq"/>
        </authorList>
    </citation>
    <scope>IDENTIFICATION</scope>
</reference>
<comment type="similarity">
    <text evidence="11">Belongs to the IRF family.</text>
</comment>
<dbReference type="PANTHER" id="PTHR11949">
    <property type="entry name" value="INTERFERON REGULATORY FACTOR"/>
    <property type="match status" value="1"/>
</dbReference>
<dbReference type="GO" id="GO:0002376">
    <property type="term" value="P:immune system process"/>
    <property type="evidence" value="ECO:0007669"/>
    <property type="project" value="TreeGrafter"/>
</dbReference>